<dbReference type="Pfam" id="PF09823">
    <property type="entry name" value="DUF2357"/>
    <property type="match status" value="1"/>
</dbReference>
<evidence type="ECO:0000313" key="2">
    <source>
        <dbReference type="EMBL" id="KDO13318.1"/>
    </source>
</evidence>
<reference evidence="2 3" key="1">
    <citation type="submission" date="2014-04" db="EMBL/GenBank/DDBJ databases">
        <title>Vibrio metecus sp. nov., a close relative of Vibrio cholerae isolated from coastal brackish ponds and clinical specimens.</title>
        <authorList>
            <person name="Kirchberger P.C."/>
            <person name="Turnsek M."/>
            <person name="Hunt D.E."/>
            <person name="Haley B.J."/>
            <person name="Colwell R."/>
            <person name="Polz M.F."/>
            <person name="Tarr C.L."/>
            <person name="Boucher Y."/>
        </authorList>
    </citation>
    <scope>NUCLEOTIDE SEQUENCE [LARGE SCALE GENOMIC DNA]</scope>
    <source>
        <strain evidence="3">PPCK-2014</strain>
    </source>
</reference>
<dbReference type="InterPro" id="IPR018633">
    <property type="entry name" value="DUF2357"/>
</dbReference>
<proteinExistence type="predicted"/>
<sequence length="498" mass="57404">MIRINKQGLSKFKYHLDQDEQNSLSSSFQKQISDWYHSVSQALKYPLWREVGELAGGVSESKVIQQGHGYAKVYKVWQQLKHYLHQVEGGDAQLAVKSVADVYEVWCFTEVISIVKSLGFEEVQRNIGELGRCWSSRKAANNEMASAFLFKRKSDGMELDVAHEPAFTPKGEENRTWLGKHKPDIVIRAKLANGEAFLLLFDAKYRIDTQLFKGGDAVPEDAINQMHRYRDAIIHLENMDYEAPLKSRPVKGAFALYPGYFPEQNSAENPYAEAIKEIGIGAFALLPNDEKTLHNVWLKQYLIEALGCGDLTQYLGSYPADYFYIEDSARIAPYGVKTVRHHGLTMITPINELGRETTYLENARQGLLKGYHTQLFATNRQNIHRNIIREVRYVVALVRDSLSDTQQVGRYLYRVRSVKLQPRSSIENDFTGKASNETAYYWLFEFYSDAIKLHTEIHKPYEEHFNFKLMKAEDLERIQDWQDISGELQVYAELNKTW</sequence>
<dbReference type="Proteomes" id="UP000027331">
    <property type="component" value="Unassembled WGS sequence"/>
</dbReference>
<gene>
    <name evidence="2" type="ORF">DP83_17525</name>
</gene>
<evidence type="ECO:0000313" key="3">
    <source>
        <dbReference type="Proteomes" id="UP000027331"/>
    </source>
</evidence>
<name>A0ABR4RUE1_VIBMT</name>
<feature type="domain" description="DUF2357" evidence="1">
    <location>
        <begin position="8"/>
        <end position="77"/>
    </location>
</feature>
<dbReference type="EMBL" id="JJMN01000068">
    <property type="protein sequence ID" value="KDO13318.1"/>
    <property type="molecule type" value="Genomic_DNA"/>
</dbReference>
<evidence type="ECO:0000259" key="1">
    <source>
        <dbReference type="Pfam" id="PF09823"/>
    </source>
</evidence>
<dbReference type="InterPro" id="IPR007505">
    <property type="entry name" value="PDDEXK_7"/>
</dbReference>
<protein>
    <recommendedName>
        <fullName evidence="1">DUF2357 domain-containing protein</fullName>
    </recommendedName>
</protein>
<accession>A0ABR4RUE1</accession>
<keyword evidence="3" id="KW-1185">Reference proteome</keyword>
<dbReference type="Pfam" id="PF04411">
    <property type="entry name" value="PDDEXK_7"/>
    <property type="match status" value="1"/>
</dbReference>
<comment type="caution">
    <text evidence="2">The sequence shown here is derived from an EMBL/GenBank/DDBJ whole genome shotgun (WGS) entry which is preliminary data.</text>
</comment>
<organism evidence="2 3">
    <name type="scientific">Vibrio metoecus</name>
    <dbReference type="NCBI Taxonomy" id="1481663"/>
    <lineage>
        <taxon>Bacteria</taxon>
        <taxon>Pseudomonadati</taxon>
        <taxon>Pseudomonadota</taxon>
        <taxon>Gammaproteobacteria</taxon>
        <taxon>Vibrionales</taxon>
        <taxon>Vibrionaceae</taxon>
        <taxon>Vibrio</taxon>
    </lineage>
</organism>